<dbReference type="PANTHER" id="PTHR10996">
    <property type="entry name" value="2-HYDROXYACID DEHYDROGENASE-RELATED"/>
    <property type="match status" value="1"/>
</dbReference>
<feature type="domain" description="D-isomer specific 2-hydroxyacid dehydrogenase catalytic" evidence="3">
    <location>
        <begin position="36"/>
        <end position="309"/>
    </location>
</feature>
<dbReference type="CDD" id="cd12172">
    <property type="entry name" value="PGDH_like_2"/>
    <property type="match status" value="1"/>
</dbReference>
<dbReference type="InterPro" id="IPR029753">
    <property type="entry name" value="D-isomer_DH_CS"/>
</dbReference>
<dbReference type="InterPro" id="IPR006140">
    <property type="entry name" value="D-isomer_DH_NAD-bd"/>
</dbReference>
<name>A0A9Q4C431_9EURY</name>
<comment type="similarity">
    <text evidence="2">Belongs to the D-isomer specific 2-hydroxyacid dehydrogenase family.</text>
</comment>
<dbReference type="AlphaFoldDB" id="A0A9Q4C431"/>
<protein>
    <submittedName>
        <fullName evidence="5">Phosphoglycerate dehydrogenase</fullName>
    </submittedName>
</protein>
<organism evidence="5 6">
    <name type="scientific">Halorutilus salinus</name>
    <dbReference type="NCBI Taxonomy" id="2487751"/>
    <lineage>
        <taxon>Archaea</taxon>
        <taxon>Methanobacteriati</taxon>
        <taxon>Methanobacteriota</taxon>
        <taxon>Stenosarchaea group</taxon>
        <taxon>Halobacteria</taxon>
        <taxon>Halorutilales</taxon>
        <taxon>Halorutilaceae</taxon>
        <taxon>Halorutilus</taxon>
    </lineage>
</organism>
<dbReference type="GO" id="GO:0016618">
    <property type="term" value="F:hydroxypyruvate reductase [NAD(P)H] activity"/>
    <property type="evidence" value="ECO:0007669"/>
    <property type="project" value="TreeGrafter"/>
</dbReference>
<keyword evidence="1 2" id="KW-0560">Oxidoreductase</keyword>
<evidence type="ECO:0000259" key="4">
    <source>
        <dbReference type="Pfam" id="PF02826"/>
    </source>
</evidence>
<dbReference type="InterPro" id="IPR036291">
    <property type="entry name" value="NAD(P)-bd_dom_sf"/>
</dbReference>
<sequence>MTNEHRVLVSCPLMHGSVEQYEGVFEENSISADVPEVGQQLDEDELLEIIDDYHGVIAGDDEFTRKVIESAKNLKVISKWGIGTDSIDEEAARDNGVEVYNTPGAFDDEVGDVVVGYTVMLTRDLHKIDRFVREGRWECPRGTSLADKTFGVVGVGSIGEAVVRRADALCAKVLGNDVQPISDDLKRDTSVEAVEIDELLRRSDIVSLNCPLTPATEKMIGSEELEKLGGYLINTARGELVKQDELVEALRDGVLQGAALDVFKEEPLPADHPLTEMDNVILGSHNAQNTDEAVQEVNDRAVENLIEGLRE</sequence>
<dbReference type="PANTHER" id="PTHR10996:SF283">
    <property type="entry name" value="GLYOXYLATE_HYDROXYPYRUVATE REDUCTASE B"/>
    <property type="match status" value="1"/>
</dbReference>
<reference evidence="5" key="1">
    <citation type="submission" date="2022-09" db="EMBL/GenBank/DDBJ databases">
        <title>Haloadaptaus new haloarchaeum isolated from saline soil.</title>
        <authorList>
            <person name="Duran-Viseras A."/>
            <person name="Sanchez-Porro C."/>
            <person name="Ventosa A."/>
        </authorList>
    </citation>
    <scope>NUCLEOTIDE SEQUENCE</scope>
    <source>
        <strain evidence="5">F3-133</strain>
    </source>
</reference>
<dbReference type="InterPro" id="IPR050223">
    <property type="entry name" value="D-isomer_2-hydroxyacid_DH"/>
</dbReference>
<dbReference type="PROSITE" id="PS00670">
    <property type="entry name" value="D_2_HYDROXYACID_DH_2"/>
    <property type="match status" value="1"/>
</dbReference>
<evidence type="ECO:0000256" key="2">
    <source>
        <dbReference type="RuleBase" id="RU003719"/>
    </source>
</evidence>
<dbReference type="SUPFAM" id="SSF52283">
    <property type="entry name" value="Formate/glycerate dehydrogenase catalytic domain-like"/>
    <property type="match status" value="1"/>
</dbReference>
<feature type="domain" description="D-isomer specific 2-hydroxyacid dehydrogenase NAD-binding" evidence="4">
    <location>
        <begin position="116"/>
        <end position="287"/>
    </location>
</feature>
<dbReference type="EMBL" id="RKLV01000003">
    <property type="protein sequence ID" value="MCX2818620.1"/>
    <property type="molecule type" value="Genomic_DNA"/>
</dbReference>
<evidence type="ECO:0000313" key="5">
    <source>
        <dbReference type="EMBL" id="MCX2818620.1"/>
    </source>
</evidence>
<dbReference type="Proteomes" id="UP001149411">
    <property type="component" value="Unassembled WGS sequence"/>
</dbReference>
<gene>
    <name evidence="5" type="ORF">EGH25_04545</name>
</gene>
<comment type="caution">
    <text evidence="5">The sequence shown here is derived from an EMBL/GenBank/DDBJ whole genome shotgun (WGS) entry which is preliminary data.</text>
</comment>
<dbReference type="InterPro" id="IPR006139">
    <property type="entry name" value="D-isomer_2_OHA_DH_cat_dom"/>
</dbReference>
<proteinExistence type="inferred from homology"/>
<dbReference type="GO" id="GO:0030267">
    <property type="term" value="F:glyoxylate reductase (NADPH) activity"/>
    <property type="evidence" value="ECO:0007669"/>
    <property type="project" value="TreeGrafter"/>
</dbReference>
<dbReference type="SUPFAM" id="SSF51735">
    <property type="entry name" value="NAD(P)-binding Rossmann-fold domains"/>
    <property type="match status" value="1"/>
</dbReference>
<evidence type="ECO:0000256" key="1">
    <source>
        <dbReference type="ARBA" id="ARBA00023002"/>
    </source>
</evidence>
<dbReference type="RefSeq" id="WP_266086462.1">
    <property type="nucleotide sequence ID" value="NZ_RKLV01000003.1"/>
</dbReference>
<dbReference type="Pfam" id="PF00389">
    <property type="entry name" value="2-Hacid_dh"/>
    <property type="match status" value="1"/>
</dbReference>
<dbReference type="Gene3D" id="3.40.50.720">
    <property type="entry name" value="NAD(P)-binding Rossmann-like Domain"/>
    <property type="match status" value="2"/>
</dbReference>
<keyword evidence="6" id="KW-1185">Reference proteome</keyword>
<accession>A0A9Q4C431</accession>
<evidence type="ECO:0000313" key="6">
    <source>
        <dbReference type="Proteomes" id="UP001149411"/>
    </source>
</evidence>
<dbReference type="Pfam" id="PF02826">
    <property type="entry name" value="2-Hacid_dh_C"/>
    <property type="match status" value="1"/>
</dbReference>
<evidence type="ECO:0000259" key="3">
    <source>
        <dbReference type="Pfam" id="PF00389"/>
    </source>
</evidence>
<dbReference type="GO" id="GO:0005829">
    <property type="term" value="C:cytosol"/>
    <property type="evidence" value="ECO:0007669"/>
    <property type="project" value="TreeGrafter"/>
</dbReference>
<dbReference type="GO" id="GO:0051287">
    <property type="term" value="F:NAD binding"/>
    <property type="evidence" value="ECO:0007669"/>
    <property type="project" value="InterPro"/>
</dbReference>